<dbReference type="PROSITE" id="PS51278">
    <property type="entry name" value="GATASE_TYPE_2"/>
    <property type="match status" value="1"/>
</dbReference>
<dbReference type="GO" id="GO:0016740">
    <property type="term" value="F:transferase activity"/>
    <property type="evidence" value="ECO:0007669"/>
    <property type="project" value="UniProtKB-KW"/>
</dbReference>
<dbReference type="EMBL" id="UINC01164175">
    <property type="protein sequence ID" value="SVD64883.1"/>
    <property type="molecule type" value="Genomic_DNA"/>
</dbReference>
<accession>A0A382X1M6</accession>
<sequence length="216" mass="24810">MEDGVRHNCGFCVAHTLHDAYSFIRSLQHRGREAAGIAAVGDGRIDVIKWEGGVDRFDITDLHKIFPSPSYHSYMAHVRYATRGRKEEILADAHPHTLGGQEERRENHILIRDCEMAAVHNGQVDWDYFEAVDLEKLTSKCDTEAILYLYRREEEHAFMRKVTGAYTMAIADWRKRDIIVMRDRTGIKPGVLGWKDGKYGVASDPHKTSRMRVVNR</sequence>
<dbReference type="AlphaFoldDB" id="A0A382X1M6"/>
<evidence type="ECO:0000256" key="1">
    <source>
        <dbReference type="ARBA" id="ARBA00022679"/>
    </source>
</evidence>
<proteinExistence type="predicted"/>
<reference evidence="4" key="1">
    <citation type="submission" date="2018-05" db="EMBL/GenBank/DDBJ databases">
        <authorList>
            <person name="Lanie J.A."/>
            <person name="Ng W.-L."/>
            <person name="Kazmierczak K.M."/>
            <person name="Andrzejewski T.M."/>
            <person name="Davidsen T.M."/>
            <person name="Wayne K.J."/>
            <person name="Tettelin H."/>
            <person name="Glass J.I."/>
            <person name="Rusch D."/>
            <person name="Podicherti R."/>
            <person name="Tsui H.-C.T."/>
            <person name="Winkler M.E."/>
        </authorList>
    </citation>
    <scope>NUCLEOTIDE SEQUENCE</scope>
</reference>
<feature type="non-terminal residue" evidence="4">
    <location>
        <position position="216"/>
    </location>
</feature>
<keyword evidence="1" id="KW-0808">Transferase</keyword>
<protein>
    <recommendedName>
        <fullName evidence="3">Glutamine amidotransferase type-2 domain-containing protein</fullName>
    </recommendedName>
</protein>
<dbReference type="Pfam" id="PF13522">
    <property type="entry name" value="GATase_6"/>
    <property type="match status" value="1"/>
</dbReference>
<dbReference type="InterPro" id="IPR017932">
    <property type="entry name" value="GATase_2_dom"/>
</dbReference>
<evidence type="ECO:0000259" key="3">
    <source>
        <dbReference type="PROSITE" id="PS51278"/>
    </source>
</evidence>
<dbReference type="CDD" id="cd00352">
    <property type="entry name" value="Gn_AT_II"/>
    <property type="match status" value="1"/>
</dbReference>
<name>A0A382X1M6_9ZZZZ</name>
<dbReference type="InterPro" id="IPR029055">
    <property type="entry name" value="Ntn_hydrolases_N"/>
</dbReference>
<dbReference type="Gene3D" id="3.60.20.10">
    <property type="entry name" value="Glutamine Phosphoribosylpyrophosphate, subunit 1, domain 1"/>
    <property type="match status" value="1"/>
</dbReference>
<evidence type="ECO:0000256" key="2">
    <source>
        <dbReference type="ARBA" id="ARBA00022962"/>
    </source>
</evidence>
<gene>
    <name evidence="4" type="ORF">METZ01_LOCUS417737</name>
</gene>
<evidence type="ECO:0000313" key="4">
    <source>
        <dbReference type="EMBL" id="SVD64883.1"/>
    </source>
</evidence>
<dbReference type="SUPFAM" id="SSF56235">
    <property type="entry name" value="N-terminal nucleophile aminohydrolases (Ntn hydrolases)"/>
    <property type="match status" value="1"/>
</dbReference>
<keyword evidence="2" id="KW-0315">Glutamine amidotransferase</keyword>
<dbReference type="PANTHER" id="PTHR11907">
    <property type="entry name" value="AMIDOPHOSPHORIBOSYLTRANSFERASE"/>
    <property type="match status" value="1"/>
</dbReference>
<feature type="domain" description="Glutamine amidotransferase type-2" evidence="3">
    <location>
        <begin position="9"/>
        <end position="216"/>
    </location>
</feature>
<organism evidence="4">
    <name type="scientific">marine metagenome</name>
    <dbReference type="NCBI Taxonomy" id="408172"/>
    <lineage>
        <taxon>unclassified sequences</taxon>
        <taxon>metagenomes</taxon>
        <taxon>ecological metagenomes</taxon>
    </lineage>
</organism>